<dbReference type="OrthoDB" id="346429at2157"/>
<reference evidence="2 3" key="1">
    <citation type="journal article" date="2007" name="Int. J. Syst. Evol. Microbiol.">
        <title>Natronorubrum sulfidifaciens sp. nov., an extremely haloalkaliphilic archaeon isolated from Aiding salt lake in Xin-Jiang, China.</title>
        <authorList>
            <person name="Cui H.L."/>
            <person name="Tohty D."/>
            <person name="Liu H.C."/>
            <person name="Liu S.J."/>
            <person name="Oren A."/>
            <person name="Zhou P.J."/>
        </authorList>
    </citation>
    <scope>NUCLEOTIDE SEQUENCE [LARGE SCALE GENOMIC DNA]</scope>
    <source>
        <strain evidence="2 3">7-3</strain>
    </source>
</reference>
<dbReference type="Proteomes" id="UP000326170">
    <property type="component" value="Chromosome"/>
</dbReference>
<dbReference type="SUPFAM" id="SSF56747">
    <property type="entry name" value="Prim-pol domain"/>
    <property type="match status" value="1"/>
</dbReference>
<dbReference type="EMBL" id="CP045488">
    <property type="protein sequence ID" value="QFU82601.1"/>
    <property type="molecule type" value="Genomic_DNA"/>
</dbReference>
<evidence type="ECO:0000313" key="2">
    <source>
        <dbReference type="EMBL" id="QFU82601.1"/>
    </source>
</evidence>
<dbReference type="GeneID" id="42301129"/>
<accession>A0A5P9P382</accession>
<keyword evidence="3" id="KW-1185">Reference proteome</keyword>
<dbReference type="KEGG" id="nas:GCU68_08745"/>
<dbReference type="RefSeq" id="WP_152940765.1">
    <property type="nucleotide sequence ID" value="NZ_CP045488.1"/>
</dbReference>
<gene>
    <name evidence="2" type="ORF">GCU68_08745</name>
</gene>
<feature type="region of interest" description="Disordered" evidence="1">
    <location>
        <begin position="239"/>
        <end position="259"/>
    </location>
</feature>
<feature type="region of interest" description="Disordered" evidence="1">
    <location>
        <begin position="1"/>
        <end position="27"/>
    </location>
</feature>
<evidence type="ECO:0008006" key="4">
    <source>
        <dbReference type="Google" id="ProtNLM"/>
    </source>
</evidence>
<proteinExistence type="predicted"/>
<evidence type="ECO:0000256" key="1">
    <source>
        <dbReference type="SAM" id="MobiDB-lite"/>
    </source>
</evidence>
<feature type="compositionally biased region" description="Basic and acidic residues" evidence="1">
    <location>
        <begin position="239"/>
        <end position="251"/>
    </location>
</feature>
<evidence type="ECO:0000313" key="3">
    <source>
        <dbReference type="Proteomes" id="UP000326170"/>
    </source>
</evidence>
<sequence length="519" mass="60010">MKSQTGTAPIKQKSTTEQNEAETAQYEPYIRLAESPTNPEPILQSAFKSLSQEMSFGSPIYYLGFDEIKEQHKLENPYAVSGKNIAKKLQDKAEAEGRVYYPLYIESDAEISLEKQIDWIEDFCLNYLNTDPSACTWYFSGGRSIHAHLPNFVKQNDLEILRKMAKEFEYDIDSQIYTKKRLFRLPGTSHEQTELPKVKIEPEWSHERIIKEATESDVKKPQSFAEVLTDTFPSDVLKDPENHLWEPKTNTENEPIDPGLNSWERFEPYRGANHQKWKAHYSHPVSPYANAGNGNRSLLIAKVIDGPFGEKRDANGDYNGKQTQTFVPCQLYNFWACDRKYQIEAREYRPIQLSKPDYEKFTTKGIQEGDFFVLIGGQSRKSRIYKPRIFVAKIIAGSGSFSEAIETLEAFDYDTGESGYHPSNYRNDHPPSKQNESRAFRLQKQAEEKGIESLTHGERLFVMLRQLSINRVDGTRNWFKEQYGDNYDPKLTNKHIRSACNKYDWTPNYSSSNITRKNI</sequence>
<feature type="compositionally biased region" description="Polar residues" evidence="1">
    <location>
        <begin position="1"/>
        <end position="22"/>
    </location>
</feature>
<dbReference type="Gene3D" id="3.90.920.10">
    <property type="entry name" value="DNA primase, PRIM domain"/>
    <property type="match status" value="1"/>
</dbReference>
<organism evidence="2 3">
    <name type="scientific">Natronorubrum aibiense</name>
    <dbReference type="NCBI Taxonomy" id="348826"/>
    <lineage>
        <taxon>Archaea</taxon>
        <taxon>Methanobacteriati</taxon>
        <taxon>Methanobacteriota</taxon>
        <taxon>Stenosarchaea group</taxon>
        <taxon>Halobacteria</taxon>
        <taxon>Halobacteriales</taxon>
        <taxon>Natrialbaceae</taxon>
        <taxon>Natronorubrum</taxon>
    </lineage>
</organism>
<protein>
    <recommendedName>
        <fullName evidence="4">DNA primase</fullName>
    </recommendedName>
</protein>
<dbReference type="AlphaFoldDB" id="A0A5P9P382"/>
<name>A0A5P9P382_9EURY</name>